<accession>A0AA40ELA7</accession>
<keyword evidence="2" id="KW-0812">Transmembrane</keyword>
<keyword evidence="2" id="KW-1133">Transmembrane helix</keyword>
<name>A0AA40ELA7_9PEZI</name>
<evidence type="ECO:0000259" key="3">
    <source>
        <dbReference type="Pfam" id="PF18142"/>
    </source>
</evidence>
<dbReference type="PANTHER" id="PTHR38793">
    <property type="entry name" value="SLATT_FUNGAL DOMAIN-CONTAINING PROTEIN-RELATED"/>
    <property type="match status" value="1"/>
</dbReference>
<dbReference type="AlphaFoldDB" id="A0AA40ELA7"/>
<gene>
    <name evidence="4" type="ORF">B0T18DRAFT_420179</name>
</gene>
<dbReference type="Pfam" id="PF18142">
    <property type="entry name" value="SLATT_fungal"/>
    <property type="match status" value="1"/>
</dbReference>
<evidence type="ECO:0000256" key="2">
    <source>
        <dbReference type="SAM" id="Phobius"/>
    </source>
</evidence>
<keyword evidence="5" id="KW-1185">Reference proteome</keyword>
<feature type="region of interest" description="Disordered" evidence="1">
    <location>
        <begin position="11"/>
        <end position="57"/>
    </location>
</feature>
<evidence type="ECO:0000256" key="1">
    <source>
        <dbReference type="SAM" id="MobiDB-lite"/>
    </source>
</evidence>
<protein>
    <recommendedName>
        <fullName evidence="3">SMODS and SLOG-associating 2TM effector domain-containing protein</fullName>
    </recommendedName>
</protein>
<keyword evidence="2" id="KW-0472">Membrane</keyword>
<dbReference type="EMBL" id="JAUKUD010000006">
    <property type="protein sequence ID" value="KAK0741459.1"/>
    <property type="molecule type" value="Genomic_DNA"/>
</dbReference>
<dbReference type="Proteomes" id="UP001172155">
    <property type="component" value="Unassembled WGS sequence"/>
</dbReference>
<evidence type="ECO:0000313" key="4">
    <source>
        <dbReference type="EMBL" id="KAK0741459.1"/>
    </source>
</evidence>
<feature type="region of interest" description="Disordered" evidence="1">
    <location>
        <begin position="371"/>
        <end position="391"/>
    </location>
</feature>
<reference evidence="4" key="1">
    <citation type="submission" date="2023-06" db="EMBL/GenBank/DDBJ databases">
        <title>Genome-scale phylogeny and comparative genomics of the fungal order Sordariales.</title>
        <authorList>
            <consortium name="Lawrence Berkeley National Laboratory"/>
            <person name="Hensen N."/>
            <person name="Bonometti L."/>
            <person name="Westerberg I."/>
            <person name="Brannstrom I.O."/>
            <person name="Guillou S."/>
            <person name="Cros-Aarteil S."/>
            <person name="Calhoun S."/>
            <person name="Haridas S."/>
            <person name="Kuo A."/>
            <person name="Mondo S."/>
            <person name="Pangilinan J."/>
            <person name="Riley R."/>
            <person name="LaButti K."/>
            <person name="Andreopoulos B."/>
            <person name="Lipzen A."/>
            <person name="Chen C."/>
            <person name="Yanf M."/>
            <person name="Daum C."/>
            <person name="Ng V."/>
            <person name="Clum A."/>
            <person name="Steindorff A."/>
            <person name="Ohm R."/>
            <person name="Martin F."/>
            <person name="Silar P."/>
            <person name="Natvig D."/>
            <person name="Lalanne C."/>
            <person name="Gautier V."/>
            <person name="Ament-velasquez S.L."/>
            <person name="Kruys A."/>
            <person name="Hutchinson M.I."/>
            <person name="Powell A.J."/>
            <person name="Barry K."/>
            <person name="Miller A.N."/>
            <person name="Grigoriev I.V."/>
            <person name="Debuchy R."/>
            <person name="Gladieux P."/>
            <person name="Thoren M.H."/>
            <person name="Johannesson H."/>
        </authorList>
    </citation>
    <scope>NUCLEOTIDE SEQUENCE</scope>
    <source>
        <strain evidence="4">SMH3187-1</strain>
    </source>
</reference>
<feature type="domain" description="SMODS and SLOG-associating 2TM effector" evidence="3">
    <location>
        <begin position="99"/>
        <end position="218"/>
    </location>
</feature>
<organism evidence="4 5">
    <name type="scientific">Schizothecium vesticola</name>
    <dbReference type="NCBI Taxonomy" id="314040"/>
    <lineage>
        <taxon>Eukaryota</taxon>
        <taxon>Fungi</taxon>
        <taxon>Dikarya</taxon>
        <taxon>Ascomycota</taxon>
        <taxon>Pezizomycotina</taxon>
        <taxon>Sordariomycetes</taxon>
        <taxon>Sordariomycetidae</taxon>
        <taxon>Sordariales</taxon>
        <taxon>Schizotheciaceae</taxon>
        <taxon>Schizothecium</taxon>
    </lineage>
</organism>
<dbReference type="NCBIfam" id="NF033635">
    <property type="entry name" value="SLATT_fungal"/>
    <property type="match status" value="1"/>
</dbReference>
<feature type="transmembrane region" description="Helical" evidence="2">
    <location>
        <begin position="113"/>
        <end position="138"/>
    </location>
</feature>
<dbReference type="InterPro" id="IPR041622">
    <property type="entry name" value="SLATT_fungi"/>
</dbReference>
<comment type="caution">
    <text evidence="4">The sequence shown here is derived from an EMBL/GenBank/DDBJ whole genome shotgun (WGS) entry which is preliminary data.</text>
</comment>
<feature type="compositionally biased region" description="Basic and acidic residues" evidence="1">
    <location>
        <begin position="377"/>
        <end position="391"/>
    </location>
</feature>
<dbReference type="PANTHER" id="PTHR38793:SF3">
    <property type="entry name" value="SMODS AND SLOG-ASSOCIATING 2TM EFFECTOR DOMAIN-CONTAINING PROTEIN"/>
    <property type="match status" value="1"/>
</dbReference>
<feature type="transmembrane region" description="Helical" evidence="2">
    <location>
        <begin position="144"/>
        <end position="162"/>
    </location>
</feature>
<proteinExistence type="predicted"/>
<sequence length="391" mass="43023">MASFVRAAMRLVRSTSQQNPAPPQPRLDEEQGTHTSHYKLPSTLRDSSLLPPRTHTSDLSPAVDSLALFRLMVGITTAPDLGHSSLGARPADNIGLYARVVHSEQMAKDSYKVFSAVINGSYFLQIIVAAALTALGAANANNKAITAFGAINTVIAGLLTYLKGSGLPGRLKYFGGEWKKIREYIEQRERDFSTHDGCGLDVYEEIQTVRDMYDSTKRDIEMNTPDTYNARPGNATVGVPGGGLHPGVPKEAVEKLKVLDQTVRKLESKLEPLVEKVENGFDKGREDVKEAAFAVHEEEKKQAGEARTFGRGVVDRVGQEVERARHKVERARHDVREAVHTAHEEEKKLVAEARMYGRAALDRLESLPPHRVSATLEMRHAKGEKEDGAGK</sequence>
<evidence type="ECO:0000313" key="5">
    <source>
        <dbReference type="Proteomes" id="UP001172155"/>
    </source>
</evidence>